<dbReference type="EMBL" id="JAIWYP010000011">
    <property type="protein sequence ID" value="KAH3741460.1"/>
    <property type="molecule type" value="Genomic_DNA"/>
</dbReference>
<reference evidence="1" key="2">
    <citation type="submission" date="2020-11" db="EMBL/GenBank/DDBJ databases">
        <authorList>
            <person name="McCartney M.A."/>
            <person name="Auch B."/>
            <person name="Kono T."/>
            <person name="Mallez S."/>
            <person name="Becker A."/>
            <person name="Gohl D.M."/>
            <person name="Silverstein K.A.T."/>
            <person name="Koren S."/>
            <person name="Bechman K.B."/>
            <person name="Herman A."/>
            <person name="Abrahante J.E."/>
            <person name="Garbe J."/>
        </authorList>
    </citation>
    <scope>NUCLEOTIDE SEQUENCE</scope>
    <source>
        <strain evidence="1">Duluth1</strain>
        <tissue evidence="1">Whole animal</tissue>
    </source>
</reference>
<accession>A0A9D4HZW4</accession>
<dbReference type="AlphaFoldDB" id="A0A9D4HZW4"/>
<evidence type="ECO:0000313" key="1">
    <source>
        <dbReference type="EMBL" id="KAH3741460.1"/>
    </source>
</evidence>
<evidence type="ECO:0000313" key="2">
    <source>
        <dbReference type="Proteomes" id="UP000828390"/>
    </source>
</evidence>
<keyword evidence="2" id="KW-1185">Reference proteome</keyword>
<dbReference type="Proteomes" id="UP000828390">
    <property type="component" value="Unassembled WGS sequence"/>
</dbReference>
<comment type="caution">
    <text evidence="1">The sequence shown here is derived from an EMBL/GenBank/DDBJ whole genome shotgun (WGS) entry which is preliminary data.</text>
</comment>
<name>A0A9D4HZW4_DREPO</name>
<gene>
    <name evidence="1" type="ORF">DPMN_048185</name>
</gene>
<sequence length="72" mass="8171">MILRIPSYFCATPTHTGRALVPLHVTLYTDRPVVMANDERVNGVSLRVHEPVRVDENVVPYVQIKIKSILCK</sequence>
<reference evidence="1" key="1">
    <citation type="journal article" date="2019" name="bioRxiv">
        <title>The Genome of the Zebra Mussel, Dreissena polymorpha: A Resource for Invasive Species Research.</title>
        <authorList>
            <person name="McCartney M.A."/>
            <person name="Auch B."/>
            <person name="Kono T."/>
            <person name="Mallez S."/>
            <person name="Zhang Y."/>
            <person name="Obille A."/>
            <person name="Becker A."/>
            <person name="Abrahante J.E."/>
            <person name="Garbe J."/>
            <person name="Badalamenti J.P."/>
            <person name="Herman A."/>
            <person name="Mangelson H."/>
            <person name="Liachko I."/>
            <person name="Sullivan S."/>
            <person name="Sone E.D."/>
            <person name="Koren S."/>
            <person name="Silverstein K.A.T."/>
            <person name="Beckman K.B."/>
            <person name="Gohl D.M."/>
        </authorList>
    </citation>
    <scope>NUCLEOTIDE SEQUENCE</scope>
    <source>
        <strain evidence="1">Duluth1</strain>
        <tissue evidence="1">Whole animal</tissue>
    </source>
</reference>
<proteinExistence type="predicted"/>
<organism evidence="1 2">
    <name type="scientific">Dreissena polymorpha</name>
    <name type="common">Zebra mussel</name>
    <name type="synonym">Mytilus polymorpha</name>
    <dbReference type="NCBI Taxonomy" id="45954"/>
    <lineage>
        <taxon>Eukaryota</taxon>
        <taxon>Metazoa</taxon>
        <taxon>Spiralia</taxon>
        <taxon>Lophotrochozoa</taxon>
        <taxon>Mollusca</taxon>
        <taxon>Bivalvia</taxon>
        <taxon>Autobranchia</taxon>
        <taxon>Heteroconchia</taxon>
        <taxon>Euheterodonta</taxon>
        <taxon>Imparidentia</taxon>
        <taxon>Neoheterodontei</taxon>
        <taxon>Myida</taxon>
        <taxon>Dreissenoidea</taxon>
        <taxon>Dreissenidae</taxon>
        <taxon>Dreissena</taxon>
    </lineage>
</organism>
<protein>
    <submittedName>
        <fullName evidence="1">Uncharacterized protein</fullName>
    </submittedName>
</protein>